<keyword evidence="3" id="KW-1185">Reference proteome</keyword>
<feature type="compositionally biased region" description="Basic and acidic residues" evidence="1">
    <location>
        <begin position="402"/>
        <end position="414"/>
    </location>
</feature>
<dbReference type="VEuPathDB" id="FungiDB:G647_07338"/>
<dbReference type="OrthoDB" id="2129362at2759"/>
<feature type="compositionally biased region" description="Polar residues" evidence="1">
    <location>
        <begin position="200"/>
        <end position="213"/>
    </location>
</feature>
<evidence type="ECO:0000313" key="2">
    <source>
        <dbReference type="EMBL" id="OCT44667.1"/>
    </source>
</evidence>
<dbReference type="VEuPathDB" id="FungiDB:CLCR_05407"/>
<evidence type="ECO:0000256" key="1">
    <source>
        <dbReference type="SAM" id="MobiDB-lite"/>
    </source>
</evidence>
<dbReference type="AlphaFoldDB" id="A0A1C1C864"/>
<dbReference type="Proteomes" id="UP000094526">
    <property type="component" value="Unassembled WGS sequence"/>
</dbReference>
<organism evidence="2 3">
    <name type="scientific">Cladophialophora carrionii</name>
    <dbReference type="NCBI Taxonomy" id="86049"/>
    <lineage>
        <taxon>Eukaryota</taxon>
        <taxon>Fungi</taxon>
        <taxon>Dikarya</taxon>
        <taxon>Ascomycota</taxon>
        <taxon>Pezizomycotina</taxon>
        <taxon>Eurotiomycetes</taxon>
        <taxon>Chaetothyriomycetidae</taxon>
        <taxon>Chaetothyriales</taxon>
        <taxon>Herpotrichiellaceae</taxon>
        <taxon>Cladophialophora</taxon>
    </lineage>
</organism>
<gene>
    <name evidence="2" type="ORF">CLCR_05407</name>
</gene>
<protein>
    <recommendedName>
        <fullName evidence="4">N-acetyltransferase domain-containing protein</fullName>
    </recommendedName>
</protein>
<feature type="region of interest" description="Disordered" evidence="1">
    <location>
        <begin position="1"/>
        <end position="44"/>
    </location>
</feature>
<feature type="compositionally biased region" description="Low complexity" evidence="1">
    <location>
        <begin position="117"/>
        <end position="127"/>
    </location>
</feature>
<feature type="region of interest" description="Disordered" evidence="1">
    <location>
        <begin position="68"/>
        <end position="162"/>
    </location>
</feature>
<proteinExistence type="predicted"/>
<feature type="region of interest" description="Disordered" evidence="1">
    <location>
        <begin position="183"/>
        <end position="475"/>
    </location>
</feature>
<feature type="region of interest" description="Disordered" evidence="1">
    <location>
        <begin position="957"/>
        <end position="996"/>
    </location>
</feature>
<feature type="region of interest" description="Disordered" evidence="1">
    <location>
        <begin position="818"/>
        <end position="841"/>
    </location>
</feature>
<dbReference type="InterPro" id="IPR016181">
    <property type="entry name" value="Acyl_CoA_acyltransferase"/>
</dbReference>
<feature type="compositionally biased region" description="Polar residues" evidence="1">
    <location>
        <begin position="429"/>
        <end position="467"/>
    </location>
</feature>
<feature type="compositionally biased region" description="Basic and acidic residues" evidence="1">
    <location>
        <begin position="320"/>
        <end position="334"/>
    </location>
</feature>
<feature type="compositionally biased region" description="Basic and acidic residues" evidence="1">
    <location>
        <begin position="985"/>
        <end position="996"/>
    </location>
</feature>
<feature type="region of interest" description="Disordered" evidence="1">
    <location>
        <begin position="490"/>
        <end position="558"/>
    </location>
</feature>
<name>A0A1C1C864_9EURO</name>
<dbReference type="Gene3D" id="3.40.630.30">
    <property type="match status" value="1"/>
</dbReference>
<reference evidence="3" key="1">
    <citation type="submission" date="2015-07" db="EMBL/GenBank/DDBJ databases">
        <authorList>
            <person name="Teixeira M.M."/>
            <person name="Souza R.C."/>
            <person name="Almeida L.G."/>
            <person name="Vicente V.A."/>
            <person name="de Hoog S."/>
            <person name="Bocca A.L."/>
            <person name="de Almeida S.R."/>
            <person name="Vasconcelos A.T."/>
            <person name="Felipe M.S."/>
        </authorList>
    </citation>
    <scope>NUCLEOTIDE SEQUENCE [LARGE SCALE GENOMIC DNA]</scope>
    <source>
        <strain evidence="3">KSF</strain>
    </source>
</reference>
<feature type="compositionally biased region" description="Polar residues" evidence="1">
    <location>
        <begin position="141"/>
        <end position="152"/>
    </location>
</feature>
<dbReference type="SUPFAM" id="SSF55729">
    <property type="entry name" value="Acyl-CoA N-acyltransferases (Nat)"/>
    <property type="match status" value="1"/>
</dbReference>
<comment type="caution">
    <text evidence="2">The sequence shown here is derived from an EMBL/GenBank/DDBJ whole genome shotgun (WGS) entry which is preliminary data.</text>
</comment>
<evidence type="ECO:0008006" key="4">
    <source>
        <dbReference type="Google" id="ProtNLM"/>
    </source>
</evidence>
<dbReference type="eggNOG" id="ENOG502SV8I">
    <property type="taxonomic scope" value="Eukaryota"/>
</dbReference>
<feature type="compositionally biased region" description="Basic and acidic residues" evidence="1">
    <location>
        <begin position="818"/>
        <end position="827"/>
    </location>
</feature>
<sequence>MSFPYVGPSTMDNVTGMQGPSRLSPGSYRTAHASDRAGAVAHDRSHWTNAQEHWERIYSNRAMSFDPDAYGNPTAKKRDNSTNKGQSQLDRHPGWGIAQHPPASQWSSGIHGHSARGEGWTQGQGEEQMVEEEQGEEVTSLDVQPTEPQKVSTDGKVKRSEPTWFLSQDTAATVDSSVREFDKMAYGDPSRKKMTKTTTHPPTQRQSKLNSATPMAGRRNGWPEGEIASTAEPQSSPPLAHRPLPMSHVTLDASRNPPEPTDYNTPQPKMNGGQESRLRTTSSRNDPTKKSVTPRPETFETLKQGNETPEQLIARLQAEGTRDVFQRVKRKDQGEIPTTTGLALLDLLRKPLPPASDKPQPAASTTETQSKPLSNIDPGPSWNQSSQGPIRPTNHLLTEMKQANKDQRHWEQDMKNPALWEQAAIPHGNDTSSIQLQEPGPSRNTTDLQKTTGIWNESAVPSVSDGATWNEGGARPGNEVAVRLLHQSGQGNEHSWALRQNSDKAARRNSRWASAADMKAPKAKTDSNAEGSEEPESDGDSTRPMARGLGRLIRSRKPPVPEERLVGWDGQFLPPPTDWEYRPRFYNNTPDYISGFENWLGEVTVRTMSEKSVAELSFGVLPTEQVENLDNHPDGIGFAPRETVLGPSNSERYGHRLIKPIMPDPQNPTDFDGDAKLDLSDPDNARYKDETAQLYIARRMAQIKHVQMQAEEKARLQQEAGRQEQFDLGMDARAQEDDAAVVGESSKPRPPITTKNIYLRPAVQGDAPGMMEIINWYITHGFRPPELAPISEDDMLERMRMSQHARLPFIVAVERTRKTSRPKDRKYPRVNPNHPIQNIDPDYVGVTREEPIVGWASATDWSAPDYCECIAADLELYVAASSRKSGVGRCLMDAILDATDRGYMKKGGYEFRVAPEIKHMYSGGGGRDLHKLVFQVRSYNRPFTPEQMERIRRSAMGTPDMPLDRNASRWNRKPHSRAPTPGLCAEEREPPEKDFSKSARIDDREDDYEIWLKDWLESYGFEEEARLKMMGTKHGRFMDVRYLSRETCWQPSEGRIPDYTHGY</sequence>
<feature type="compositionally biased region" description="Polar residues" evidence="1">
    <location>
        <begin position="362"/>
        <end position="373"/>
    </location>
</feature>
<dbReference type="EMBL" id="LGRB01000020">
    <property type="protein sequence ID" value="OCT44667.1"/>
    <property type="molecule type" value="Genomic_DNA"/>
</dbReference>
<accession>A0A1C1C864</accession>
<evidence type="ECO:0000313" key="3">
    <source>
        <dbReference type="Proteomes" id="UP000094526"/>
    </source>
</evidence>